<protein>
    <submittedName>
        <fullName evidence="1">Uncharacterized protein</fullName>
    </submittedName>
</protein>
<feature type="non-terminal residue" evidence="1">
    <location>
        <position position="202"/>
    </location>
</feature>
<reference evidence="1" key="1">
    <citation type="submission" date="2017-09" db="EMBL/GenBank/DDBJ databases">
        <title>Polyketide synthases of a Diaporthe helianthi virulent isolate.</title>
        <authorList>
            <person name="Baroncelli R."/>
        </authorList>
    </citation>
    <scope>NUCLEOTIDE SEQUENCE [LARGE SCALE GENOMIC DNA]</scope>
    <source>
        <strain evidence="1">7/96</strain>
    </source>
</reference>
<organism evidence="1 2">
    <name type="scientific">Diaporthe helianthi</name>
    <dbReference type="NCBI Taxonomy" id="158607"/>
    <lineage>
        <taxon>Eukaryota</taxon>
        <taxon>Fungi</taxon>
        <taxon>Dikarya</taxon>
        <taxon>Ascomycota</taxon>
        <taxon>Pezizomycotina</taxon>
        <taxon>Sordariomycetes</taxon>
        <taxon>Sordariomycetidae</taxon>
        <taxon>Diaporthales</taxon>
        <taxon>Diaporthaceae</taxon>
        <taxon>Diaporthe</taxon>
    </lineage>
</organism>
<dbReference type="Proteomes" id="UP000094444">
    <property type="component" value="Unassembled WGS sequence"/>
</dbReference>
<proteinExistence type="predicted"/>
<keyword evidence="2" id="KW-1185">Reference proteome</keyword>
<sequence>MWRKHAIVRQHLNCVRNPDASQRKVWEKCVRENPRDFPAAKSNLNGCDLEAHAPKDATLASNSISHKSSEILEKIKHETTKIQLSLGFLRKRQMETVMTPYVAGRESSGFIFKLWAAVKRETLTILNEEVSQPQGIDKLFRMMFQTTMSTCIDKGKLGAELGATKVSPAPGFVLEMSGDGKNLEVLAKIQAYQDGMDVDESS</sequence>
<gene>
    <name evidence="1" type="ORF">DHEL01_v211783</name>
</gene>
<dbReference type="STRING" id="158607.A0A2P5HHW0"/>
<evidence type="ECO:0000313" key="2">
    <source>
        <dbReference type="Proteomes" id="UP000094444"/>
    </source>
</evidence>
<dbReference type="InParanoid" id="A0A2P5HHW0"/>
<dbReference type="EMBL" id="MAVT02001978">
    <property type="protein sequence ID" value="POS69824.1"/>
    <property type="molecule type" value="Genomic_DNA"/>
</dbReference>
<name>A0A2P5HHW0_DIAHE</name>
<evidence type="ECO:0000313" key="1">
    <source>
        <dbReference type="EMBL" id="POS69824.1"/>
    </source>
</evidence>
<dbReference type="AlphaFoldDB" id="A0A2P5HHW0"/>
<comment type="caution">
    <text evidence="1">The sequence shown here is derived from an EMBL/GenBank/DDBJ whole genome shotgun (WGS) entry which is preliminary data.</text>
</comment>
<dbReference type="OrthoDB" id="5958943at2759"/>
<accession>A0A2P5HHW0</accession>